<evidence type="ECO:0000259" key="1">
    <source>
        <dbReference type="Pfam" id="PF13403"/>
    </source>
</evidence>
<feature type="domain" description="Hedgehog/Intein (Hint)" evidence="1">
    <location>
        <begin position="107"/>
        <end position="237"/>
    </location>
</feature>
<organism evidence="2 3">
    <name type="scientific">Mameliella alba</name>
    <dbReference type="NCBI Taxonomy" id="561184"/>
    <lineage>
        <taxon>Bacteria</taxon>
        <taxon>Pseudomonadati</taxon>
        <taxon>Pseudomonadota</taxon>
        <taxon>Alphaproteobacteria</taxon>
        <taxon>Rhodobacterales</taxon>
        <taxon>Roseobacteraceae</taxon>
        <taxon>Mameliella</taxon>
    </lineage>
</organism>
<dbReference type="SUPFAM" id="SSF51294">
    <property type="entry name" value="Hedgehog/intein (Hint) domain"/>
    <property type="match status" value="1"/>
</dbReference>
<gene>
    <name evidence="2" type="ORF">OA50_03135</name>
</gene>
<dbReference type="Pfam" id="PF13403">
    <property type="entry name" value="Hint_2"/>
    <property type="match status" value="1"/>
</dbReference>
<dbReference type="Proteomes" id="UP000030960">
    <property type="component" value="Unassembled WGS sequence"/>
</dbReference>
<sequence length="293" mass="30712">MSQSFTHIYSVGGTDGNGDYLLQGPNAISSVVSDGADGNNDSSTAVGDDVTWTVASVLTSGAYELVGLTADGDPVLFDGSAAYVASNNPSLGPGVVTASSDTTYTYCFAAGTRIATPEGEVAVETLAIGAPVLTAAGAAVPIRWIGRQSLRATAARLVCIRAGALGPGLPHSDLTVTADHGMVLNGRVINAGVLVNGDTIQRLPVADLSARLTVYHVETEAHDVILANGAPSETFIDYRDRRGFDNFDEYLDLYGVERIVPEMPHPRISSARMIPAELQRQLGLRVMDHRLSA</sequence>
<comment type="caution">
    <text evidence="2">The sequence shown here is derived from an EMBL/GenBank/DDBJ whole genome shotgun (WGS) entry which is preliminary data.</text>
</comment>
<keyword evidence="3" id="KW-1185">Reference proteome</keyword>
<dbReference type="RefSeq" id="WP_052244560.1">
    <property type="nucleotide sequence ID" value="NZ_JSUQ01000012.1"/>
</dbReference>
<name>A0A0B3RLK1_9RHOB</name>
<dbReference type="Gene3D" id="2.170.16.10">
    <property type="entry name" value="Hedgehog/Intein (Hint) domain"/>
    <property type="match status" value="1"/>
</dbReference>
<dbReference type="InterPro" id="IPR028992">
    <property type="entry name" value="Hedgehog/Intein_dom"/>
</dbReference>
<proteinExistence type="predicted"/>
<dbReference type="InterPro" id="IPR036844">
    <property type="entry name" value="Hint_dom_sf"/>
</dbReference>
<accession>A0A0B3RLK1</accession>
<dbReference type="AlphaFoldDB" id="A0A0B3RLK1"/>
<dbReference type="EMBL" id="JSUQ01000012">
    <property type="protein sequence ID" value="KHQ52120.1"/>
    <property type="molecule type" value="Genomic_DNA"/>
</dbReference>
<evidence type="ECO:0000313" key="3">
    <source>
        <dbReference type="Proteomes" id="UP000030960"/>
    </source>
</evidence>
<reference evidence="2 3" key="1">
    <citation type="submission" date="2014-10" db="EMBL/GenBank/DDBJ databases">
        <title>Genome sequence of Ponticoccus sp. strain UMTAT08 isolated from clonal culture of toxic dinoflagellate Alexandrium tamiyavanichii.</title>
        <authorList>
            <person name="Gan H.Y."/>
            <person name="Muhd D.-D."/>
            <person name="Mohd Noor M.E."/>
            <person name="Yeong Y.S."/>
            <person name="Usup G."/>
        </authorList>
    </citation>
    <scope>NUCLEOTIDE SEQUENCE [LARGE SCALE GENOMIC DNA]</scope>
    <source>
        <strain evidence="2 3">UMTAT08</strain>
    </source>
</reference>
<evidence type="ECO:0000313" key="2">
    <source>
        <dbReference type="EMBL" id="KHQ52120.1"/>
    </source>
</evidence>
<protein>
    <submittedName>
        <fullName evidence="2">Hemolysin-type calcium-binding region</fullName>
    </submittedName>
</protein>
<dbReference type="STRING" id="561184.SAMN05216376_10276"/>